<evidence type="ECO:0000313" key="2">
    <source>
        <dbReference type="Proteomes" id="UP000245288"/>
    </source>
</evidence>
<sequence length="84" mass="9411">MLILVVTNRYIVNYNSFIAILGMFGSSNNHFRISISNLKPRKVFSLKCFLPGNVVADLNIKLLVASLSNKVDFLLIELADINII</sequence>
<evidence type="ECO:0000313" key="1">
    <source>
        <dbReference type="EMBL" id="PWE87578.1"/>
    </source>
</evidence>
<gene>
    <name evidence="1" type="ORF">LG34_03325</name>
</gene>
<organism evidence="1 2">
    <name type="scientific">Eubacterium ramulus</name>
    <dbReference type="NCBI Taxonomy" id="39490"/>
    <lineage>
        <taxon>Bacteria</taxon>
        <taxon>Bacillati</taxon>
        <taxon>Bacillota</taxon>
        <taxon>Clostridia</taxon>
        <taxon>Eubacteriales</taxon>
        <taxon>Eubacteriaceae</taxon>
        <taxon>Eubacterium</taxon>
    </lineage>
</organism>
<accession>A0A2V1JYE6</accession>
<reference evidence="1 2" key="1">
    <citation type="submission" date="2014-09" db="EMBL/GenBank/DDBJ databases">
        <title>Butyrate-producing bacteria isolated from human gut.</title>
        <authorList>
            <person name="Zhang Q."/>
            <person name="Zhao L."/>
        </authorList>
    </citation>
    <scope>NUCLEOTIDE SEQUENCE [LARGE SCALE GENOMIC DNA]</scope>
    <source>
        <strain evidence="1 2">21</strain>
    </source>
</reference>
<name>A0A2V1JYE6_EUBRA</name>
<protein>
    <submittedName>
        <fullName evidence="1">Uncharacterized protein</fullName>
    </submittedName>
</protein>
<keyword evidence="2" id="KW-1185">Reference proteome</keyword>
<proteinExistence type="predicted"/>
<dbReference type="Proteomes" id="UP000245288">
    <property type="component" value="Unassembled WGS sequence"/>
</dbReference>
<dbReference type="EMBL" id="JRFU01000029">
    <property type="protein sequence ID" value="PWE87578.1"/>
    <property type="molecule type" value="Genomic_DNA"/>
</dbReference>
<comment type="caution">
    <text evidence="1">The sequence shown here is derived from an EMBL/GenBank/DDBJ whole genome shotgun (WGS) entry which is preliminary data.</text>
</comment>
<dbReference type="AlphaFoldDB" id="A0A2V1JYE6"/>